<accession>A0AAU8BB48</accession>
<reference evidence="1" key="1">
    <citation type="submission" date="2024-03" db="EMBL/GenBank/DDBJ databases">
        <title>Diverse circular DNA viruses in blood, oral, and fecal samples of captive lemurs.</title>
        <authorList>
            <person name="Paietta E.N."/>
            <person name="Kraberger S."/>
            <person name="Lund M.C."/>
            <person name="Custer J.M."/>
            <person name="Vargas K.M."/>
            <person name="Ehmke E.E."/>
            <person name="Yoder A.D."/>
            <person name="Varsani A."/>
        </authorList>
    </citation>
    <scope>NUCLEOTIDE SEQUENCE</scope>
    <source>
        <strain evidence="1">Duke_30FF_63</strain>
    </source>
</reference>
<sequence>MDKKIMAKKINDIKKKERISKKLEKKFASKRGVEMTDDIGYLPMDQYIAKYQLGKKFAKIKGYDQKLNLLLHAVAKTGRGLHLRYSRLIDYTNLAEEEKRYNENRAKFVKEYQKKKPPIRLTPYEQKLLNKRDEWDIKRNPDGTPVCIQENGKIVYDVQSNLPLYKFKRKQDSKGLAFKIHAYETHKMEKYDKKIKTIREKEMQDLFPEQVIRKYETLREDYLNKIRKDLINLYSPRKAVIVVQNKDTEKVTKIDTGLIMKTGVISRSFTGKQTLIGNAKTRSMLSVLTKNIASPLRVTCVHMNDVIGHGGKILLPESFINVA</sequence>
<organism evidence="1">
    <name type="scientific">Dulem virus 42</name>
    <dbReference type="NCBI Taxonomy" id="3145760"/>
    <lineage>
        <taxon>Viruses</taxon>
        <taxon>Duplodnaviria</taxon>
        <taxon>Heunggongvirae</taxon>
        <taxon>Uroviricota</taxon>
        <taxon>Caudoviricetes</taxon>
    </lineage>
</organism>
<dbReference type="EMBL" id="PP511876">
    <property type="protein sequence ID" value="XCD08447.1"/>
    <property type="molecule type" value="Genomic_DNA"/>
</dbReference>
<name>A0AAU8BB48_9CAUD</name>
<protein>
    <submittedName>
        <fullName evidence="1">Uncharacterized protein</fullName>
    </submittedName>
</protein>
<proteinExistence type="predicted"/>
<evidence type="ECO:0000313" key="1">
    <source>
        <dbReference type="EMBL" id="XCD08447.1"/>
    </source>
</evidence>